<protein>
    <recommendedName>
        <fullName evidence="2">Zinc-ribbon domain-containing protein</fullName>
    </recommendedName>
</protein>
<dbReference type="AlphaFoldDB" id="A0A6C0JQI0"/>
<proteinExistence type="predicted"/>
<sequence length="195" mass="23620">MKNNWCYECEYTTRPKTLNDYQTIAIFNKFKYILNKIPQNTSYSIEGWKCNKGHVWKTSYKSIKQYGSCLYCSNWKSEHIARDIIEEIMGLKFNKVRPMFLKGLELDGYCKPLKLAFEYQGRQHYEYIPFFHRKEGDFKNQQKRDRMKSSICNQMGIVLLLIPYKFNYKNKKDMKTYIIDQLRTHGFIFYIHSKE</sequence>
<dbReference type="EMBL" id="MN740674">
    <property type="protein sequence ID" value="QHU07131.1"/>
    <property type="molecule type" value="Genomic_DNA"/>
</dbReference>
<evidence type="ECO:0000313" key="1">
    <source>
        <dbReference type="EMBL" id="QHU07131.1"/>
    </source>
</evidence>
<organism evidence="1">
    <name type="scientific">viral metagenome</name>
    <dbReference type="NCBI Taxonomy" id="1070528"/>
    <lineage>
        <taxon>unclassified sequences</taxon>
        <taxon>metagenomes</taxon>
        <taxon>organismal metagenomes</taxon>
    </lineage>
</organism>
<name>A0A6C0JQI0_9ZZZZ</name>
<reference evidence="1" key="1">
    <citation type="journal article" date="2020" name="Nature">
        <title>Giant virus diversity and host interactions through global metagenomics.</title>
        <authorList>
            <person name="Schulz F."/>
            <person name="Roux S."/>
            <person name="Paez-Espino D."/>
            <person name="Jungbluth S."/>
            <person name="Walsh D.A."/>
            <person name="Denef V.J."/>
            <person name="McMahon K.D."/>
            <person name="Konstantinidis K.T."/>
            <person name="Eloe-Fadrosh E.A."/>
            <person name="Kyrpides N.C."/>
            <person name="Woyke T."/>
        </authorList>
    </citation>
    <scope>NUCLEOTIDE SEQUENCE</scope>
    <source>
        <strain evidence="1">GVMAG-S-1038524-41</strain>
    </source>
</reference>
<accession>A0A6C0JQI0</accession>
<dbReference type="Gene3D" id="3.40.960.10">
    <property type="entry name" value="VSR Endonuclease"/>
    <property type="match status" value="1"/>
</dbReference>
<evidence type="ECO:0008006" key="2">
    <source>
        <dbReference type="Google" id="ProtNLM"/>
    </source>
</evidence>